<sequence>MKVGGRRGGQNLRMEKALHDGENRAQRSNCISQNPHQIHGQRVVYSNPLITQGRDDRDEPEGPRADGRGGKSLGLKELVPSLSTAEGRTASRSGRNKVG</sequence>
<evidence type="ECO:0000313" key="2">
    <source>
        <dbReference type="EMBL" id="GMH24855.1"/>
    </source>
</evidence>
<feature type="compositionally biased region" description="Basic and acidic residues" evidence="1">
    <location>
        <begin position="13"/>
        <end position="25"/>
    </location>
</feature>
<keyword evidence="3" id="KW-1185">Reference proteome</keyword>
<organism evidence="2 3">
    <name type="scientific">Nepenthes gracilis</name>
    <name type="common">Slender pitcher plant</name>
    <dbReference type="NCBI Taxonomy" id="150966"/>
    <lineage>
        <taxon>Eukaryota</taxon>
        <taxon>Viridiplantae</taxon>
        <taxon>Streptophyta</taxon>
        <taxon>Embryophyta</taxon>
        <taxon>Tracheophyta</taxon>
        <taxon>Spermatophyta</taxon>
        <taxon>Magnoliopsida</taxon>
        <taxon>eudicotyledons</taxon>
        <taxon>Gunneridae</taxon>
        <taxon>Pentapetalae</taxon>
        <taxon>Caryophyllales</taxon>
        <taxon>Nepenthaceae</taxon>
        <taxon>Nepenthes</taxon>
    </lineage>
</organism>
<dbReference type="AlphaFoldDB" id="A0AAD3Y299"/>
<evidence type="ECO:0000313" key="3">
    <source>
        <dbReference type="Proteomes" id="UP001279734"/>
    </source>
</evidence>
<gene>
    <name evidence="2" type="ORF">Nepgr_026698</name>
</gene>
<evidence type="ECO:0000256" key="1">
    <source>
        <dbReference type="SAM" id="MobiDB-lite"/>
    </source>
</evidence>
<proteinExistence type="predicted"/>
<feature type="compositionally biased region" description="Basic and acidic residues" evidence="1">
    <location>
        <begin position="53"/>
        <end position="69"/>
    </location>
</feature>
<feature type="compositionally biased region" description="Polar residues" evidence="1">
    <location>
        <begin position="81"/>
        <end position="93"/>
    </location>
</feature>
<feature type="region of interest" description="Disordered" evidence="1">
    <location>
        <begin position="1"/>
        <end position="99"/>
    </location>
</feature>
<feature type="compositionally biased region" description="Polar residues" evidence="1">
    <location>
        <begin position="26"/>
        <end position="36"/>
    </location>
</feature>
<reference evidence="2" key="1">
    <citation type="submission" date="2023-05" db="EMBL/GenBank/DDBJ databases">
        <title>Nepenthes gracilis genome sequencing.</title>
        <authorList>
            <person name="Fukushima K."/>
        </authorList>
    </citation>
    <scope>NUCLEOTIDE SEQUENCE</scope>
    <source>
        <strain evidence="2">SING2019-196</strain>
    </source>
</reference>
<comment type="caution">
    <text evidence="2">The sequence shown here is derived from an EMBL/GenBank/DDBJ whole genome shotgun (WGS) entry which is preliminary data.</text>
</comment>
<protein>
    <submittedName>
        <fullName evidence="2">Uncharacterized protein</fullName>
    </submittedName>
</protein>
<dbReference type="Proteomes" id="UP001279734">
    <property type="component" value="Unassembled WGS sequence"/>
</dbReference>
<accession>A0AAD3Y299</accession>
<name>A0AAD3Y299_NEPGR</name>
<dbReference type="EMBL" id="BSYO01000028">
    <property type="protein sequence ID" value="GMH24855.1"/>
    <property type="molecule type" value="Genomic_DNA"/>
</dbReference>